<dbReference type="InterPro" id="IPR036496">
    <property type="entry name" value="CathepsinC_exc_dom_sf"/>
</dbReference>
<evidence type="ECO:0000256" key="5">
    <source>
        <dbReference type="ARBA" id="ARBA00012059"/>
    </source>
</evidence>
<dbReference type="GO" id="GO:0008239">
    <property type="term" value="F:dipeptidyl-peptidase activity"/>
    <property type="evidence" value="ECO:0007669"/>
    <property type="project" value="UniProtKB-EC"/>
</dbReference>
<dbReference type="PANTHER" id="PTHR12411">
    <property type="entry name" value="CYSTEINE PROTEASE FAMILY C1-RELATED"/>
    <property type="match status" value="1"/>
</dbReference>
<organism evidence="16 17">
    <name type="scientific">Babesia ovis</name>
    <dbReference type="NCBI Taxonomy" id="5869"/>
    <lineage>
        <taxon>Eukaryota</taxon>
        <taxon>Sar</taxon>
        <taxon>Alveolata</taxon>
        <taxon>Apicomplexa</taxon>
        <taxon>Aconoidasida</taxon>
        <taxon>Piroplasmida</taxon>
        <taxon>Babesiidae</taxon>
        <taxon>Babesia</taxon>
    </lineage>
</organism>
<evidence type="ECO:0000256" key="2">
    <source>
        <dbReference type="ARBA" id="ARBA00001923"/>
    </source>
</evidence>
<protein>
    <recommendedName>
        <fullName evidence="6">Dipeptidyl peptidase 1</fullName>
        <ecNumber evidence="5">3.4.14.1</ecNumber>
    </recommendedName>
    <alternativeName>
        <fullName evidence="11">Cathepsin C</fullName>
    </alternativeName>
    <alternativeName>
        <fullName evidence="10">Cathepsin J</fullName>
    </alternativeName>
    <alternativeName>
        <fullName evidence="13">Dipeptidyl peptidase I</fullName>
    </alternativeName>
    <alternativeName>
        <fullName evidence="12">Dipeptidyl transferase</fullName>
    </alternativeName>
</protein>
<dbReference type="InterPro" id="IPR000668">
    <property type="entry name" value="Peptidase_C1A_C"/>
</dbReference>
<evidence type="ECO:0000256" key="11">
    <source>
        <dbReference type="ARBA" id="ARBA00029779"/>
    </source>
</evidence>
<dbReference type="Gene3D" id="3.90.70.10">
    <property type="entry name" value="Cysteine proteinases"/>
    <property type="match status" value="1"/>
</dbReference>
<dbReference type="OrthoDB" id="640249at2759"/>
<dbReference type="SMART" id="SM00645">
    <property type="entry name" value="Pept_C1"/>
    <property type="match status" value="1"/>
</dbReference>
<dbReference type="Pfam" id="PF08773">
    <property type="entry name" value="CathepsinC_exc"/>
    <property type="match status" value="1"/>
</dbReference>
<dbReference type="InterPro" id="IPR025661">
    <property type="entry name" value="Pept_asp_AS"/>
</dbReference>
<dbReference type="SUPFAM" id="SSF75001">
    <property type="entry name" value="Dipeptidyl peptidase I (cathepsin C), exclusion domain"/>
    <property type="match status" value="1"/>
</dbReference>
<evidence type="ECO:0000313" key="16">
    <source>
        <dbReference type="EMBL" id="GFE52649.1"/>
    </source>
</evidence>
<dbReference type="PROSITE" id="PS00139">
    <property type="entry name" value="THIOL_PROTEASE_CYS"/>
    <property type="match status" value="1"/>
</dbReference>
<evidence type="ECO:0000256" key="13">
    <source>
        <dbReference type="ARBA" id="ARBA00032961"/>
    </source>
</evidence>
<keyword evidence="7" id="KW-0865">Zymogen</keyword>
<sequence>MSLCNYIRIYRAVLLLISTLCVFIRLAHGDLPIHALTSDVLGLWRVLETEKFHEKPQTCGGTLPNRNSENLKLDNYRHFLEDRYGDLKENVVELVDERYHRRGETPPRNRWLYLGIRDPKVGQGFIGKWTMVYDEGLDLDLGSTRYFGFFKYSKIDTATCPMVMEGSQEDSHGNVACYKTKASEIGIGWATRKIIKNGRPTYLYGCFYAEKIKQDDRHSYVLDETANVTLSKTKPSSNLWSKKEYTQFTDLSPFRFLQLHKGVSYKSIHHSHLSKNSTYNGNFVHRFLQEETPRLYACEKDIDPRDNYSELALPRQWSWGDAFNGDSDDFQTFGQGQCGSCYAMAGIYVLTKRIEILLRKLYPDIDWDGTRLPSVQDIIECSPFNQGCFGGFPFLVGKHLTELGVATETESPYRMFNGDGVTACSATEMDPTKRWYASSYGYVGGCYECTTELEIMREVYHHGPVAVAIDAPQSLFNYSSGVYDDEPTNHGTTCDIPLSNLNGWEYTNHAISIVGWGEEEIDGVNTKYWICRNTWGSSWGVGGYFKMKRGVNLCGIESQAVYIDPDLTRGIATNMVRLNAK</sequence>
<comment type="cofactor">
    <cofactor evidence="2">
        <name>chloride</name>
        <dbReference type="ChEBI" id="CHEBI:17996"/>
    </cofactor>
</comment>
<keyword evidence="8" id="KW-0325">Glycoprotein</keyword>
<dbReference type="AlphaFoldDB" id="A0A9W5WTD1"/>
<evidence type="ECO:0000313" key="17">
    <source>
        <dbReference type="Proteomes" id="UP001057455"/>
    </source>
</evidence>
<evidence type="ECO:0000256" key="7">
    <source>
        <dbReference type="ARBA" id="ARBA00023145"/>
    </source>
</evidence>
<dbReference type="Proteomes" id="UP001057455">
    <property type="component" value="Unassembled WGS sequence"/>
</dbReference>
<feature type="domain" description="Peptidase C1A papain C-terminal" evidence="15">
    <location>
        <begin position="313"/>
        <end position="564"/>
    </location>
</feature>
<evidence type="ECO:0000259" key="15">
    <source>
        <dbReference type="SMART" id="SM00645"/>
    </source>
</evidence>
<dbReference type="PROSITE" id="PS00640">
    <property type="entry name" value="THIOL_PROTEASE_ASN"/>
    <property type="match status" value="1"/>
</dbReference>
<keyword evidence="17" id="KW-1185">Reference proteome</keyword>
<comment type="function">
    <text evidence="14">Thiol protease. Has dipeptidylpeptidase activity. Active against a broad range of dipeptide substrates composed of both polar and hydrophobic amino acids. Proline cannot occupy the P1 position and arginine cannot occupy the P2 position of the substrate. Can act as both an exopeptidase and endopeptidase. Activates serine proteases such as elastase, cathepsin G and granzymes A and B.</text>
</comment>
<evidence type="ECO:0000256" key="10">
    <source>
        <dbReference type="ARBA" id="ARBA00029762"/>
    </source>
</evidence>
<reference evidence="16" key="1">
    <citation type="submission" date="2019-12" db="EMBL/GenBank/DDBJ databases">
        <title>Genome sequence of Babesia ovis.</title>
        <authorList>
            <person name="Yamagishi J."/>
            <person name="Sevinc F."/>
            <person name="Xuan X."/>
        </authorList>
    </citation>
    <scope>NUCLEOTIDE SEQUENCE</scope>
    <source>
        <strain evidence="16">Selcuk</strain>
    </source>
</reference>
<evidence type="ECO:0000256" key="9">
    <source>
        <dbReference type="ARBA" id="ARBA00023214"/>
    </source>
</evidence>
<accession>A0A9W5WTD1</accession>
<proteinExistence type="inferred from homology"/>
<dbReference type="GO" id="GO:0006508">
    <property type="term" value="P:proteolysis"/>
    <property type="evidence" value="ECO:0007669"/>
    <property type="project" value="InterPro"/>
</dbReference>
<evidence type="ECO:0000256" key="14">
    <source>
        <dbReference type="ARBA" id="ARBA00045556"/>
    </source>
</evidence>
<evidence type="ECO:0000256" key="4">
    <source>
        <dbReference type="ARBA" id="ARBA00011610"/>
    </source>
</evidence>
<name>A0A9W5WTD1_BABOV</name>
<comment type="catalytic activity">
    <reaction evidence="1">
        <text>Release of an N-terminal dipeptide, Xaa-Yaa-|-Zaa-, except when Xaa is Arg or Lys, or Yaa or Zaa is Pro.</text>
        <dbReference type="EC" id="3.4.14.1"/>
    </reaction>
</comment>
<evidence type="ECO:0000256" key="6">
    <source>
        <dbReference type="ARBA" id="ARBA00014709"/>
    </source>
</evidence>
<comment type="caution">
    <text evidence="16">The sequence shown here is derived from an EMBL/GenBank/DDBJ whole genome shotgun (WGS) entry which is preliminary data.</text>
</comment>
<dbReference type="Pfam" id="PF00112">
    <property type="entry name" value="Peptidase_C1"/>
    <property type="match status" value="1"/>
</dbReference>
<dbReference type="EC" id="3.4.14.1" evidence="5"/>
<comment type="subunit">
    <text evidence="4">Tetramer of heterotrimers consisting of exclusion domain, heavy- and light chains.</text>
</comment>
<gene>
    <name evidence="16" type="ORF">BaOVIS_000530</name>
</gene>
<dbReference type="InterPro" id="IPR000169">
    <property type="entry name" value="Pept_cys_AS"/>
</dbReference>
<dbReference type="InterPro" id="IPR038765">
    <property type="entry name" value="Papain-like_cys_pep_sf"/>
</dbReference>
<dbReference type="EMBL" id="BLIY01000001">
    <property type="protein sequence ID" value="GFE52649.1"/>
    <property type="molecule type" value="Genomic_DNA"/>
</dbReference>
<dbReference type="InterPro" id="IPR013128">
    <property type="entry name" value="Peptidase_C1A"/>
</dbReference>
<dbReference type="InterPro" id="IPR014882">
    <property type="entry name" value="CathepsinC_exc"/>
</dbReference>
<evidence type="ECO:0000256" key="1">
    <source>
        <dbReference type="ARBA" id="ARBA00000738"/>
    </source>
</evidence>
<comment type="similarity">
    <text evidence="3">Belongs to the peptidase C1 family.</text>
</comment>
<dbReference type="PRINTS" id="PR00705">
    <property type="entry name" value="PAPAIN"/>
</dbReference>
<dbReference type="Gene3D" id="2.40.128.80">
    <property type="entry name" value="Cathepsin C, exclusion domain"/>
    <property type="match status" value="1"/>
</dbReference>
<keyword evidence="9" id="KW-0868">Chloride</keyword>
<evidence type="ECO:0000256" key="12">
    <source>
        <dbReference type="ARBA" id="ARBA00030778"/>
    </source>
</evidence>
<dbReference type="GO" id="GO:0008234">
    <property type="term" value="F:cysteine-type peptidase activity"/>
    <property type="evidence" value="ECO:0007669"/>
    <property type="project" value="InterPro"/>
</dbReference>
<evidence type="ECO:0000256" key="8">
    <source>
        <dbReference type="ARBA" id="ARBA00023180"/>
    </source>
</evidence>
<evidence type="ECO:0000256" key="3">
    <source>
        <dbReference type="ARBA" id="ARBA00008455"/>
    </source>
</evidence>
<dbReference type="SUPFAM" id="SSF54001">
    <property type="entry name" value="Cysteine proteinases"/>
    <property type="match status" value="1"/>
</dbReference>